<protein>
    <submittedName>
        <fullName evidence="5">Uncharacterized protein LOC107403581</fullName>
    </submittedName>
</protein>
<feature type="chain" id="PRO_5028066127" evidence="2">
    <location>
        <begin position="27"/>
        <end position="155"/>
    </location>
</feature>
<dbReference type="Gene3D" id="2.60.40.770">
    <property type="match status" value="1"/>
</dbReference>
<dbReference type="RefSeq" id="XP_015865975.1">
    <property type="nucleotide sequence ID" value="XM_016010489.4"/>
</dbReference>
<dbReference type="GO" id="GO:0032934">
    <property type="term" value="F:sterol binding"/>
    <property type="evidence" value="ECO:0007669"/>
    <property type="project" value="InterPro"/>
</dbReference>
<dbReference type="PANTHER" id="PTHR11306:SF64">
    <property type="entry name" value="LEGUMINOSIN GROUP578 SECRETED PEPTIDE"/>
    <property type="match status" value="1"/>
</dbReference>
<dbReference type="InParanoid" id="A0A6P3YRC1"/>
<dbReference type="Pfam" id="PF02221">
    <property type="entry name" value="E1_DerP2_DerF2"/>
    <property type="match status" value="1"/>
</dbReference>
<dbReference type="AlphaFoldDB" id="A0A6P3YRC1"/>
<dbReference type="InterPro" id="IPR003172">
    <property type="entry name" value="ML_dom"/>
</dbReference>
<organism evidence="4 5">
    <name type="scientific">Ziziphus jujuba</name>
    <name type="common">Chinese jujube</name>
    <name type="synonym">Ziziphus sativa</name>
    <dbReference type="NCBI Taxonomy" id="326968"/>
    <lineage>
        <taxon>Eukaryota</taxon>
        <taxon>Viridiplantae</taxon>
        <taxon>Streptophyta</taxon>
        <taxon>Embryophyta</taxon>
        <taxon>Tracheophyta</taxon>
        <taxon>Spermatophyta</taxon>
        <taxon>Magnoliopsida</taxon>
        <taxon>eudicotyledons</taxon>
        <taxon>Gunneridae</taxon>
        <taxon>Pentapetalae</taxon>
        <taxon>rosids</taxon>
        <taxon>fabids</taxon>
        <taxon>Rosales</taxon>
        <taxon>Rhamnaceae</taxon>
        <taxon>Paliureae</taxon>
        <taxon>Ziziphus</taxon>
    </lineage>
</organism>
<evidence type="ECO:0000313" key="5">
    <source>
        <dbReference type="RefSeq" id="XP_015865975.1"/>
    </source>
</evidence>
<dbReference type="InterPro" id="IPR039670">
    <property type="entry name" value="NPC2-like"/>
</dbReference>
<gene>
    <name evidence="5" type="primary">LOC107403581</name>
</gene>
<keyword evidence="4" id="KW-1185">Reference proteome</keyword>
<evidence type="ECO:0000256" key="2">
    <source>
        <dbReference type="SAM" id="SignalP"/>
    </source>
</evidence>
<dbReference type="SUPFAM" id="SSF81296">
    <property type="entry name" value="E set domains"/>
    <property type="match status" value="1"/>
</dbReference>
<evidence type="ECO:0000259" key="3">
    <source>
        <dbReference type="SMART" id="SM00737"/>
    </source>
</evidence>
<dbReference type="SMART" id="SM00737">
    <property type="entry name" value="ML"/>
    <property type="match status" value="1"/>
</dbReference>
<evidence type="ECO:0000256" key="1">
    <source>
        <dbReference type="ARBA" id="ARBA00022729"/>
    </source>
</evidence>
<dbReference type="InterPro" id="IPR033917">
    <property type="entry name" value="ML_PG-PI_TP"/>
</dbReference>
<sequence length="155" mass="16805">MGQRKLLSVLVLCFFSLYLLFPSTQATVVKYCDRKADYPVKVHGITISPDPVVRGEEATFKVSASTSEVISGGKLVVEVAYLGVHIHSEDHDLSEEVSVPVPAGDFVLSHTQTLPGITPPGTYTLTMKLVDDAHKQLTCISFKFKIGILSVLADS</sequence>
<feature type="domain" description="MD-2-related lipid-recognition" evidence="3">
    <location>
        <begin position="29"/>
        <end position="144"/>
    </location>
</feature>
<dbReference type="InterPro" id="IPR014756">
    <property type="entry name" value="Ig_E-set"/>
</dbReference>
<accession>A0A6P3YRC1</accession>
<proteinExistence type="predicted"/>
<dbReference type="KEGG" id="zju:107403581"/>
<name>A0A6P3YRC1_ZIZJJ</name>
<reference evidence="5" key="1">
    <citation type="submission" date="2025-08" db="UniProtKB">
        <authorList>
            <consortium name="RefSeq"/>
        </authorList>
    </citation>
    <scope>IDENTIFICATION</scope>
    <source>
        <tissue evidence="5">Seedling</tissue>
    </source>
</reference>
<dbReference type="GeneID" id="107403581"/>
<dbReference type="PANTHER" id="PTHR11306">
    <property type="entry name" value="NIEMANN PICK TYPE C2 PROTEIN NPC2-RELATED"/>
    <property type="match status" value="1"/>
</dbReference>
<evidence type="ECO:0000313" key="4">
    <source>
        <dbReference type="Proteomes" id="UP001652623"/>
    </source>
</evidence>
<dbReference type="FunFam" id="2.60.40.770:FF:000002">
    <property type="entry name" value="putative phosphatidylglycerol/phosphatidylinositol transfer protein DDB_G0282179"/>
    <property type="match status" value="1"/>
</dbReference>
<dbReference type="GO" id="GO:0032366">
    <property type="term" value="P:intracellular sterol transport"/>
    <property type="evidence" value="ECO:0007669"/>
    <property type="project" value="InterPro"/>
</dbReference>
<dbReference type="CDD" id="cd00917">
    <property type="entry name" value="PG-PI_TP"/>
    <property type="match status" value="1"/>
</dbReference>
<feature type="signal peptide" evidence="2">
    <location>
        <begin position="1"/>
        <end position="26"/>
    </location>
</feature>
<keyword evidence="1 2" id="KW-0732">Signal</keyword>
<dbReference type="FunCoup" id="A0A6P3YRC1">
    <property type="interactions" value="296"/>
</dbReference>
<dbReference type="Proteomes" id="UP001652623">
    <property type="component" value="Chromosome 10"/>
</dbReference>